<dbReference type="RefSeq" id="WP_161896307.1">
    <property type="nucleotide sequence ID" value="NZ_BJOV01000005.1"/>
</dbReference>
<feature type="region of interest" description="Disordered" evidence="1">
    <location>
        <begin position="260"/>
        <end position="282"/>
    </location>
</feature>
<keyword evidence="4" id="KW-1185">Reference proteome</keyword>
<dbReference type="InterPro" id="IPR025357">
    <property type="entry name" value="DUF4261"/>
</dbReference>
<dbReference type="EMBL" id="BJOV01000005">
    <property type="protein sequence ID" value="GEE02654.1"/>
    <property type="molecule type" value="Genomic_DNA"/>
</dbReference>
<organism evidence="3 4">
    <name type="scientific">Gordonia spumicola</name>
    <dbReference type="NCBI Taxonomy" id="589161"/>
    <lineage>
        <taxon>Bacteria</taxon>
        <taxon>Bacillati</taxon>
        <taxon>Actinomycetota</taxon>
        <taxon>Actinomycetes</taxon>
        <taxon>Mycobacteriales</taxon>
        <taxon>Gordoniaceae</taxon>
        <taxon>Gordonia</taxon>
    </lineage>
</organism>
<feature type="domain" description="DUF4261" evidence="2">
    <location>
        <begin position="182"/>
        <end position="255"/>
    </location>
</feature>
<gene>
    <name evidence="3" type="ORF">nbrc107696_31000</name>
</gene>
<evidence type="ECO:0000313" key="4">
    <source>
        <dbReference type="Proteomes" id="UP000444960"/>
    </source>
</evidence>
<accession>A0A7I9VBK5</accession>
<dbReference type="Proteomes" id="UP000444960">
    <property type="component" value="Unassembled WGS sequence"/>
</dbReference>
<name>A0A7I9VBK5_9ACTN</name>
<protein>
    <recommendedName>
        <fullName evidence="2">DUF4261 domain-containing protein</fullName>
    </recommendedName>
</protein>
<evidence type="ECO:0000256" key="1">
    <source>
        <dbReference type="SAM" id="MobiDB-lite"/>
    </source>
</evidence>
<proteinExistence type="predicted"/>
<evidence type="ECO:0000313" key="3">
    <source>
        <dbReference type="EMBL" id="GEE02654.1"/>
    </source>
</evidence>
<dbReference type="AlphaFoldDB" id="A0A7I9VBK5"/>
<sequence length="282" mass="30532">MVSLAMLFQDRLDPTVDGARLRTQLLADFPDMDPARLVADPPEGDDAPITLSYGDTMIAVMGIPARAAENLAEMARYSRLWPDTAPVPGTYDAHTIVSVLRPGENTDYRHAIADAVLLSKVIASWIALTDTVVAVYFGSADHVILPALFRDLALETLPEPILPAWVALNVAPRTDGVMTGHTMGLDMLALKDIEIPQSPETAEETFARLANISIYLLQNGPVIDDGDSLGATEHAEVIAHHVPSVVIEGKDVIQLTFGDDAPTSPVLAEPEPAKKRGWFRRK</sequence>
<dbReference type="Pfam" id="PF14080">
    <property type="entry name" value="DUF4261"/>
    <property type="match status" value="1"/>
</dbReference>
<reference evidence="4" key="1">
    <citation type="submission" date="2019-06" db="EMBL/GenBank/DDBJ databases">
        <title>Gordonia isolated from sludge of a wastewater treatment plant.</title>
        <authorList>
            <person name="Tamura T."/>
            <person name="Aoyama K."/>
            <person name="Kang Y."/>
            <person name="Saito S."/>
            <person name="Akiyama N."/>
            <person name="Yazawa K."/>
            <person name="Gonoi T."/>
            <person name="Mikami Y."/>
        </authorList>
    </citation>
    <scope>NUCLEOTIDE SEQUENCE [LARGE SCALE GENOMIC DNA]</scope>
    <source>
        <strain evidence="4">NBRC 107696</strain>
    </source>
</reference>
<comment type="caution">
    <text evidence="3">The sequence shown here is derived from an EMBL/GenBank/DDBJ whole genome shotgun (WGS) entry which is preliminary data.</text>
</comment>
<evidence type="ECO:0000259" key="2">
    <source>
        <dbReference type="Pfam" id="PF14080"/>
    </source>
</evidence>
<dbReference type="OrthoDB" id="4404312at2"/>